<keyword evidence="3" id="KW-1185">Reference proteome</keyword>
<evidence type="ECO:0000313" key="2">
    <source>
        <dbReference type="EMBL" id="TPP60622.1"/>
    </source>
</evidence>
<dbReference type="AlphaFoldDB" id="A0A504YFT8"/>
<protein>
    <submittedName>
        <fullName evidence="2">Uncharacterized protein</fullName>
    </submittedName>
</protein>
<accession>A0A504YFT8</accession>
<dbReference type="EMBL" id="SUNJ01009176">
    <property type="protein sequence ID" value="TPP60622.1"/>
    <property type="molecule type" value="Genomic_DNA"/>
</dbReference>
<comment type="caution">
    <text evidence="2">The sequence shown here is derived from an EMBL/GenBank/DDBJ whole genome shotgun (WGS) entry which is preliminary data.</text>
</comment>
<name>A0A504YFT8_FASGI</name>
<dbReference type="OrthoDB" id="6253859at2759"/>
<dbReference type="Proteomes" id="UP000316759">
    <property type="component" value="Unassembled WGS sequence"/>
</dbReference>
<proteinExistence type="predicted"/>
<organism evidence="2 3">
    <name type="scientific">Fasciola gigantica</name>
    <name type="common">Giant liver fluke</name>
    <dbReference type="NCBI Taxonomy" id="46835"/>
    <lineage>
        <taxon>Eukaryota</taxon>
        <taxon>Metazoa</taxon>
        <taxon>Spiralia</taxon>
        <taxon>Lophotrochozoa</taxon>
        <taxon>Platyhelminthes</taxon>
        <taxon>Trematoda</taxon>
        <taxon>Digenea</taxon>
        <taxon>Plagiorchiida</taxon>
        <taxon>Echinostomata</taxon>
        <taxon>Echinostomatoidea</taxon>
        <taxon>Fasciolidae</taxon>
        <taxon>Fasciola</taxon>
    </lineage>
</organism>
<evidence type="ECO:0000313" key="3">
    <source>
        <dbReference type="Proteomes" id="UP000316759"/>
    </source>
</evidence>
<sequence length="326" mass="37631">MNPFEKRDKILRTPPGVSFHERSFFNPDRSAQADCSLYDDSGARVLEMPEDLKRYTLTFEDGKTHGPIPSDFRVSFIETDRSTRLIFPLRTSLIENSQLYTSSPLGKTTFPTRTESPTKSPPNVSSELVTKVNVHSASAENTLSSAKQINSPETDSMVPKIVDSSLHSPYDSFDRDNDLKLQTKHCRQHVEQNGNMWILTPQRILICHQATFHFQPHPLHQKSISSVSLKQDRNGLLRAGYRELLHPPYDGHRKRIYHLGTLFPKFVCKHRKLWLPNQEPEVENVKIPPSSLRPVSIHLLRYGGVNRLGYCRYIHSLLYRRVWIHR</sequence>
<evidence type="ECO:0000256" key="1">
    <source>
        <dbReference type="SAM" id="MobiDB-lite"/>
    </source>
</evidence>
<feature type="region of interest" description="Disordered" evidence="1">
    <location>
        <begin position="105"/>
        <end position="126"/>
    </location>
</feature>
<reference evidence="2 3" key="1">
    <citation type="submission" date="2019-04" db="EMBL/GenBank/DDBJ databases">
        <title>Annotation for the trematode Fasciola gigantica.</title>
        <authorList>
            <person name="Choi Y.-J."/>
        </authorList>
    </citation>
    <scope>NUCLEOTIDE SEQUENCE [LARGE SCALE GENOMIC DNA]</scope>
    <source>
        <strain evidence="2">Uganda_cow_1</strain>
    </source>
</reference>
<gene>
    <name evidence="2" type="ORF">FGIG_01763</name>
</gene>